<dbReference type="EC" id="2.6.1.9" evidence="9"/>
<dbReference type="CDD" id="cd00609">
    <property type="entry name" value="AAT_like"/>
    <property type="match status" value="1"/>
</dbReference>
<dbReference type="GO" id="GO:0004400">
    <property type="term" value="F:histidinol-phosphate transaminase activity"/>
    <property type="evidence" value="ECO:0007669"/>
    <property type="project" value="UniProtKB-UniRule"/>
</dbReference>
<comment type="subunit">
    <text evidence="4 9">Homodimer.</text>
</comment>
<evidence type="ECO:0000256" key="6">
    <source>
        <dbReference type="ARBA" id="ARBA00022679"/>
    </source>
</evidence>
<dbReference type="EMBL" id="QFPW01000014">
    <property type="protein sequence ID" value="PZQ47973.1"/>
    <property type="molecule type" value="Genomic_DNA"/>
</dbReference>
<comment type="similarity">
    <text evidence="3 9">Belongs to the class-II pyridoxal-phosphate-dependent aminotransferase family. Histidinol-phosphate aminotransferase subfamily.</text>
</comment>
<evidence type="ECO:0000313" key="12">
    <source>
        <dbReference type="Proteomes" id="UP000249185"/>
    </source>
</evidence>
<dbReference type="Gene3D" id="3.40.640.10">
    <property type="entry name" value="Type I PLP-dependent aspartate aminotransferase-like (Major domain)"/>
    <property type="match status" value="1"/>
</dbReference>
<dbReference type="SUPFAM" id="SSF53383">
    <property type="entry name" value="PLP-dependent transferases"/>
    <property type="match status" value="1"/>
</dbReference>
<accession>A0A2W5PZN9</accession>
<protein>
    <recommendedName>
        <fullName evidence="9">Histidinol-phosphate aminotransferase</fullName>
        <ecNumber evidence="9">2.6.1.9</ecNumber>
    </recommendedName>
    <alternativeName>
        <fullName evidence="9">Imidazole acetol-phosphate transaminase</fullName>
    </alternativeName>
</protein>
<dbReference type="PANTHER" id="PTHR43643">
    <property type="entry name" value="HISTIDINOL-PHOSPHATE AMINOTRANSFERASE 2"/>
    <property type="match status" value="1"/>
</dbReference>
<keyword evidence="6 9" id="KW-0808">Transferase</keyword>
<dbReference type="HAMAP" id="MF_01023">
    <property type="entry name" value="HisC_aminotrans_2"/>
    <property type="match status" value="1"/>
</dbReference>
<proteinExistence type="inferred from homology"/>
<dbReference type="InterPro" id="IPR005861">
    <property type="entry name" value="HisP_aminotrans"/>
</dbReference>
<dbReference type="InterPro" id="IPR015421">
    <property type="entry name" value="PyrdxlP-dep_Trfase_major"/>
</dbReference>
<keyword evidence="9" id="KW-0028">Amino-acid biosynthesis</keyword>
<sequence>MAHPTIRPRPGILDIALYVGGESKLAGHAKALKLSSNENPFGPSPRAIAAFEAAAKDLALYPDSGHGALRRAIGETHGLDPARIICGAGSDEILTFLAQTYAGEGDEVIHTEHGFGMYRIVALAAGATPVEVPERERRVDVDAILAACTERTRLVYFANPANPTGTLVPAAEVRRLAENLPPAALLVVDGAYAEFVGADFDGAAGLVEERDNVVMTRTFSKIHGLGGLRIGWGYGPTHVIEALNRVRGPFNLSGPALAAAEAAIRDTGYTDFCRAENARERARLAAELAAAGIPSDPSEANFVLARFRDAAEAEACDRALRDAGIIVRRVAGYKLPNCLRITVGDAEGCARVARVARAFAEARV</sequence>
<comment type="cofactor">
    <cofactor evidence="1 9">
        <name>pyridoxal 5'-phosphate</name>
        <dbReference type="ChEBI" id="CHEBI:597326"/>
    </cofactor>
</comment>
<evidence type="ECO:0000256" key="7">
    <source>
        <dbReference type="ARBA" id="ARBA00022898"/>
    </source>
</evidence>
<evidence type="ECO:0000256" key="1">
    <source>
        <dbReference type="ARBA" id="ARBA00001933"/>
    </source>
</evidence>
<evidence type="ECO:0000256" key="3">
    <source>
        <dbReference type="ARBA" id="ARBA00007970"/>
    </source>
</evidence>
<organism evidence="11 12">
    <name type="scientific">Rhodovulum sulfidophilum</name>
    <name type="common">Rhodobacter sulfidophilus</name>
    <dbReference type="NCBI Taxonomy" id="35806"/>
    <lineage>
        <taxon>Bacteria</taxon>
        <taxon>Pseudomonadati</taxon>
        <taxon>Pseudomonadota</taxon>
        <taxon>Alphaproteobacteria</taxon>
        <taxon>Rhodobacterales</taxon>
        <taxon>Paracoccaceae</taxon>
        <taxon>Rhodovulum</taxon>
    </lineage>
</organism>
<dbReference type="InterPro" id="IPR050106">
    <property type="entry name" value="HistidinolP_aminotransfase"/>
</dbReference>
<comment type="caution">
    <text evidence="11">The sequence shown here is derived from an EMBL/GenBank/DDBJ whole genome shotgun (WGS) entry which is preliminary data.</text>
</comment>
<dbReference type="InterPro" id="IPR015424">
    <property type="entry name" value="PyrdxlP-dep_Trfase"/>
</dbReference>
<evidence type="ECO:0000256" key="5">
    <source>
        <dbReference type="ARBA" id="ARBA00022576"/>
    </source>
</evidence>
<comment type="pathway">
    <text evidence="2 9">Amino-acid biosynthesis; L-histidine biosynthesis; L-histidine from 5-phospho-alpha-D-ribose 1-diphosphate: step 7/9.</text>
</comment>
<evidence type="ECO:0000256" key="8">
    <source>
        <dbReference type="ARBA" id="ARBA00047481"/>
    </source>
</evidence>
<dbReference type="NCBIfam" id="TIGR01141">
    <property type="entry name" value="hisC"/>
    <property type="match status" value="1"/>
</dbReference>
<evidence type="ECO:0000256" key="9">
    <source>
        <dbReference type="HAMAP-Rule" id="MF_01023"/>
    </source>
</evidence>
<dbReference type="AlphaFoldDB" id="A0A2W5PZN9"/>
<evidence type="ECO:0000259" key="10">
    <source>
        <dbReference type="Pfam" id="PF00155"/>
    </source>
</evidence>
<dbReference type="GO" id="GO:0030170">
    <property type="term" value="F:pyridoxal phosphate binding"/>
    <property type="evidence" value="ECO:0007669"/>
    <property type="project" value="InterPro"/>
</dbReference>
<dbReference type="Gene3D" id="3.90.1150.10">
    <property type="entry name" value="Aspartate Aminotransferase, domain 1"/>
    <property type="match status" value="1"/>
</dbReference>
<dbReference type="InterPro" id="IPR004839">
    <property type="entry name" value="Aminotransferase_I/II_large"/>
</dbReference>
<comment type="catalytic activity">
    <reaction evidence="8 9">
        <text>L-histidinol phosphate + 2-oxoglutarate = 3-(imidazol-4-yl)-2-oxopropyl phosphate + L-glutamate</text>
        <dbReference type="Rhea" id="RHEA:23744"/>
        <dbReference type="ChEBI" id="CHEBI:16810"/>
        <dbReference type="ChEBI" id="CHEBI:29985"/>
        <dbReference type="ChEBI" id="CHEBI:57766"/>
        <dbReference type="ChEBI" id="CHEBI:57980"/>
        <dbReference type="EC" id="2.6.1.9"/>
    </reaction>
</comment>
<dbReference type="Proteomes" id="UP000249185">
    <property type="component" value="Unassembled WGS sequence"/>
</dbReference>
<dbReference type="PANTHER" id="PTHR43643:SF3">
    <property type="entry name" value="HISTIDINOL-PHOSPHATE AMINOTRANSFERASE"/>
    <property type="match status" value="1"/>
</dbReference>
<keyword evidence="7 9" id="KW-0663">Pyridoxal phosphate</keyword>
<feature type="modified residue" description="N6-(pyridoxal phosphate)lysine" evidence="9">
    <location>
        <position position="221"/>
    </location>
</feature>
<evidence type="ECO:0000256" key="2">
    <source>
        <dbReference type="ARBA" id="ARBA00005011"/>
    </source>
</evidence>
<keyword evidence="5 9" id="KW-0032">Aminotransferase</keyword>
<reference evidence="11 12" key="1">
    <citation type="submission" date="2017-08" db="EMBL/GenBank/DDBJ databases">
        <title>Infants hospitalized years apart are colonized by the same room-sourced microbial strains.</title>
        <authorList>
            <person name="Brooks B."/>
            <person name="Olm M.R."/>
            <person name="Firek B.A."/>
            <person name="Baker R."/>
            <person name="Thomas B.C."/>
            <person name="Morowitz M.J."/>
            <person name="Banfield J.F."/>
        </authorList>
    </citation>
    <scope>NUCLEOTIDE SEQUENCE [LARGE SCALE GENOMIC DNA]</scope>
    <source>
        <strain evidence="11">S2_005_002_R2_34</strain>
    </source>
</reference>
<evidence type="ECO:0000313" key="11">
    <source>
        <dbReference type="EMBL" id="PZQ47973.1"/>
    </source>
</evidence>
<dbReference type="InterPro" id="IPR015422">
    <property type="entry name" value="PyrdxlP-dep_Trfase_small"/>
</dbReference>
<gene>
    <name evidence="9" type="primary">hisC</name>
    <name evidence="11" type="ORF">DI556_15880</name>
</gene>
<keyword evidence="9" id="KW-0368">Histidine biosynthesis</keyword>
<name>A0A2W5PZN9_RHOSU</name>
<feature type="domain" description="Aminotransferase class I/classII large" evidence="10">
    <location>
        <begin position="31"/>
        <end position="354"/>
    </location>
</feature>
<evidence type="ECO:0000256" key="4">
    <source>
        <dbReference type="ARBA" id="ARBA00011738"/>
    </source>
</evidence>
<dbReference type="Pfam" id="PF00155">
    <property type="entry name" value="Aminotran_1_2"/>
    <property type="match status" value="1"/>
</dbReference>
<dbReference type="UniPathway" id="UPA00031">
    <property type="reaction ID" value="UER00012"/>
</dbReference>
<dbReference type="GO" id="GO:0000105">
    <property type="term" value="P:L-histidine biosynthetic process"/>
    <property type="evidence" value="ECO:0007669"/>
    <property type="project" value="UniProtKB-UniRule"/>
</dbReference>